<reference evidence="2 3" key="1">
    <citation type="submission" date="2018-08" db="EMBL/GenBank/DDBJ databases">
        <title>The draft genome squence of Brumimicrobium sp. N62.</title>
        <authorList>
            <person name="Du Z.-J."/>
            <person name="Luo H.-R."/>
        </authorList>
    </citation>
    <scope>NUCLEOTIDE SEQUENCE [LARGE SCALE GENOMIC DNA]</scope>
    <source>
        <strain evidence="2 3">N62</strain>
    </source>
</reference>
<name>A0A3E1F1R2_9FLAO</name>
<organism evidence="2 3">
    <name type="scientific">Brumimicrobium aurantiacum</name>
    <dbReference type="NCBI Taxonomy" id="1737063"/>
    <lineage>
        <taxon>Bacteria</taxon>
        <taxon>Pseudomonadati</taxon>
        <taxon>Bacteroidota</taxon>
        <taxon>Flavobacteriia</taxon>
        <taxon>Flavobacteriales</taxon>
        <taxon>Crocinitomicaceae</taxon>
        <taxon>Brumimicrobium</taxon>
    </lineage>
</organism>
<protein>
    <submittedName>
        <fullName evidence="2">DUF559 domain-containing protein</fullName>
    </submittedName>
</protein>
<feature type="domain" description="DUF559" evidence="1">
    <location>
        <begin position="8"/>
        <end position="115"/>
    </location>
</feature>
<evidence type="ECO:0000313" key="2">
    <source>
        <dbReference type="EMBL" id="RFC55679.1"/>
    </source>
</evidence>
<dbReference type="InterPro" id="IPR047216">
    <property type="entry name" value="Endonuclease_DUF559_bact"/>
</dbReference>
<dbReference type="AlphaFoldDB" id="A0A3E1F1R2"/>
<dbReference type="CDD" id="cd01038">
    <property type="entry name" value="Endonuclease_DUF559"/>
    <property type="match status" value="1"/>
</dbReference>
<evidence type="ECO:0000259" key="1">
    <source>
        <dbReference type="Pfam" id="PF04480"/>
    </source>
</evidence>
<proteinExistence type="predicted"/>
<dbReference type="InterPro" id="IPR011335">
    <property type="entry name" value="Restrct_endonuc-II-like"/>
</dbReference>
<keyword evidence="3" id="KW-1185">Reference proteome</keyword>
<dbReference type="Gene3D" id="3.40.960.10">
    <property type="entry name" value="VSR Endonuclease"/>
    <property type="match status" value="1"/>
</dbReference>
<dbReference type="PANTHER" id="PTHR38590">
    <property type="entry name" value="BLL0828 PROTEIN"/>
    <property type="match status" value="1"/>
</dbReference>
<dbReference type="RefSeq" id="WP_116879514.1">
    <property type="nucleotide sequence ID" value="NZ_QURB01000001.1"/>
</dbReference>
<comment type="caution">
    <text evidence="2">The sequence shown here is derived from an EMBL/GenBank/DDBJ whole genome shotgun (WGS) entry which is preliminary data.</text>
</comment>
<sequence>MNHHYNKNLKQYADELRNTSVSRAEKYLWKAGLSRKKLGVGFKRQRPIDRFIVDFFCAEVNLIIEVDGNSHNFKGAYDRYRQDRLESLGYLVIRFQEGEVINCYPEVENKILRVIEVLKSRQ</sequence>
<dbReference type="InterPro" id="IPR007569">
    <property type="entry name" value="DUF559"/>
</dbReference>
<dbReference type="EMBL" id="QURB01000001">
    <property type="protein sequence ID" value="RFC55679.1"/>
    <property type="molecule type" value="Genomic_DNA"/>
</dbReference>
<gene>
    <name evidence="2" type="ORF">DXU93_01730</name>
</gene>
<dbReference type="Pfam" id="PF04480">
    <property type="entry name" value="DUF559"/>
    <property type="match status" value="1"/>
</dbReference>
<evidence type="ECO:0000313" key="3">
    <source>
        <dbReference type="Proteomes" id="UP000257127"/>
    </source>
</evidence>
<accession>A0A3E1F1R2</accession>
<dbReference type="SUPFAM" id="SSF52980">
    <property type="entry name" value="Restriction endonuclease-like"/>
    <property type="match status" value="1"/>
</dbReference>
<dbReference type="OrthoDB" id="9798754at2"/>
<dbReference type="PANTHER" id="PTHR38590:SF1">
    <property type="entry name" value="BLL0828 PROTEIN"/>
    <property type="match status" value="1"/>
</dbReference>
<dbReference type="Proteomes" id="UP000257127">
    <property type="component" value="Unassembled WGS sequence"/>
</dbReference>